<dbReference type="Pfam" id="PF11578">
    <property type="entry name" value="DUF3237"/>
    <property type="match status" value="1"/>
</dbReference>
<organism evidence="1 2">
    <name type="scientific">Cladophialophora psammophila CBS 110553</name>
    <dbReference type="NCBI Taxonomy" id="1182543"/>
    <lineage>
        <taxon>Eukaryota</taxon>
        <taxon>Fungi</taxon>
        <taxon>Dikarya</taxon>
        <taxon>Ascomycota</taxon>
        <taxon>Pezizomycotina</taxon>
        <taxon>Eurotiomycetes</taxon>
        <taxon>Chaetothyriomycetidae</taxon>
        <taxon>Chaetothyriales</taxon>
        <taxon>Herpotrichiellaceae</taxon>
        <taxon>Cladophialophora</taxon>
    </lineage>
</organism>
<evidence type="ECO:0000313" key="1">
    <source>
        <dbReference type="EMBL" id="EXJ76266.1"/>
    </source>
</evidence>
<accession>W9XH42</accession>
<keyword evidence="2" id="KW-1185">Reference proteome</keyword>
<dbReference type="GeneID" id="19185510"/>
<comment type="caution">
    <text evidence="1">The sequence shown here is derived from an EMBL/GenBank/DDBJ whole genome shotgun (WGS) entry which is preliminary data.</text>
</comment>
<proteinExistence type="predicted"/>
<dbReference type="EMBL" id="AMGX01000001">
    <property type="protein sequence ID" value="EXJ76266.1"/>
    <property type="molecule type" value="Genomic_DNA"/>
</dbReference>
<dbReference type="AlphaFoldDB" id="W9XH42"/>
<sequence length="168" mass="18645">MTGSAGFPHVETEYSDLCLAHVSEGTLELPDGQHVAKVVTASDCMRIKGNIISIDARASALSDDGSLNLEFAYTGKMHVTPDVVKTFSWVEKCEVNFGKLYCYTVPRIFSRSEQYAWVNDTVRGAGENWSRKRREGHYFISNIQGQLSQRSRLSLTGGAFEINATVED</sequence>
<gene>
    <name evidence="1" type="ORF">A1O5_00774</name>
</gene>
<reference evidence="1 2" key="1">
    <citation type="submission" date="2013-03" db="EMBL/GenBank/DDBJ databases">
        <title>The Genome Sequence of Cladophialophora psammophila CBS 110553.</title>
        <authorList>
            <consortium name="The Broad Institute Genomics Platform"/>
            <person name="Cuomo C."/>
            <person name="de Hoog S."/>
            <person name="Gorbushina A."/>
            <person name="Walker B."/>
            <person name="Young S.K."/>
            <person name="Zeng Q."/>
            <person name="Gargeya S."/>
            <person name="Fitzgerald M."/>
            <person name="Haas B."/>
            <person name="Abouelleil A."/>
            <person name="Allen A.W."/>
            <person name="Alvarado L."/>
            <person name="Arachchi H.M."/>
            <person name="Berlin A.M."/>
            <person name="Chapman S.B."/>
            <person name="Gainer-Dewar J."/>
            <person name="Goldberg J."/>
            <person name="Griggs A."/>
            <person name="Gujja S."/>
            <person name="Hansen M."/>
            <person name="Howarth C."/>
            <person name="Imamovic A."/>
            <person name="Ireland A."/>
            <person name="Larimer J."/>
            <person name="McCowan C."/>
            <person name="Murphy C."/>
            <person name="Pearson M."/>
            <person name="Poon T.W."/>
            <person name="Priest M."/>
            <person name="Roberts A."/>
            <person name="Saif S."/>
            <person name="Shea T."/>
            <person name="Sisk P."/>
            <person name="Sykes S."/>
            <person name="Wortman J."/>
            <person name="Nusbaum C."/>
            <person name="Birren B."/>
        </authorList>
    </citation>
    <scope>NUCLEOTIDE SEQUENCE [LARGE SCALE GENOMIC DNA]</scope>
    <source>
        <strain evidence="1 2">CBS 110553</strain>
    </source>
</reference>
<dbReference type="RefSeq" id="XP_007739583.1">
    <property type="nucleotide sequence ID" value="XM_007741393.1"/>
</dbReference>
<evidence type="ECO:0000313" key="2">
    <source>
        <dbReference type="Proteomes" id="UP000019471"/>
    </source>
</evidence>
<dbReference type="HOGENOM" id="CLU_1586307_0_0_1"/>
<dbReference type="Proteomes" id="UP000019471">
    <property type="component" value="Unassembled WGS sequence"/>
</dbReference>
<name>W9XH42_9EURO</name>
<dbReference type="OrthoDB" id="2544694at2759"/>
<protein>
    <submittedName>
        <fullName evidence="1">Uncharacterized protein</fullName>
    </submittedName>
</protein>
<dbReference type="Gene3D" id="2.40.160.20">
    <property type="match status" value="1"/>
</dbReference>